<name>A0A6P7ZKA9_9AMPH</name>
<dbReference type="GO" id="GO:0042393">
    <property type="term" value="F:histone binding"/>
    <property type="evidence" value="ECO:0007669"/>
    <property type="project" value="TreeGrafter"/>
</dbReference>
<dbReference type="GO" id="GO:0010032">
    <property type="term" value="P:meiotic chromosome condensation"/>
    <property type="evidence" value="ECO:0007669"/>
    <property type="project" value="TreeGrafter"/>
</dbReference>
<evidence type="ECO:0000256" key="7">
    <source>
        <dbReference type="PIRNR" id="PIRNR036508"/>
    </source>
</evidence>
<dbReference type="InterPro" id="IPR016024">
    <property type="entry name" value="ARM-type_fold"/>
</dbReference>
<keyword evidence="6 7" id="KW-0131">Cell cycle</keyword>
<evidence type="ECO:0000313" key="10">
    <source>
        <dbReference type="Proteomes" id="UP000515156"/>
    </source>
</evidence>
<dbReference type="OrthoDB" id="10263978at2759"/>
<comment type="function">
    <text evidence="7">Regulatory subunit of the condensin-2 complex, a complex which establishes mitotic chromosome architecture and is involved in physical rigidity of the chromatid axis.</text>
</comment>
<evidence type="ECO:0000259" key="9">
    <source>
        <dbReference type="Pfam" id="PF12717"/>
    </source>
</evidence>
<evidence type="ECO:0000256" key="5">
    <source>
        <dbReference type="ARBA" id="ARBA00023242"/>
    </source>
</evidence>
<comment type="subcellular location">
    <subcellularLocation>
        <location evidence="1 7">Nucleus</location>
    </subcellularLocation>
</comment>
<evidence type="ECO:0000313" key="11">
    <source>
        <dbReference type="RefSeq" id="XP_030077818.1"/>
    </source>
</evidence>
<feature type="region of interest" description="Disordered" evidence="8">
    <location>
        <begin position="1377"/>
        <end position="1427"/>
    </location>
</feature>
<dbReference type="GO" id="GO:0005634">
    <property type="term" value="C:nucleus"/>
    <property type="evidence" value="ECO:0007669"/>
    <property type="project" value="UniProtKB-SubCell"/>
</dbReference>
<feature type="compositionally biased region" description="Polar residues" evidence="8">
    <location>
        <begin position="1394"/>
        <end position="1414"/>
    </location>
</feature>
<dbReference type="PANTHER" id="PTHR14222">
    <property type="entry name" value="CONDENSIN"/>
    <property type="match status" value="1"/>
</dbReference>
<evidence type="ECO:0000256" key="1">
    <source>
        <dbReference type="ARBA" id="ARBA00004123"/>
    </source>
</evidence>
<dbReference type="GO" id="GO:0051301">
    <property type="term" value="P:cell division"/>
    <property type="evidence" value="ECO:0007669"/>
    <property type="project" value="UniProtKB-UniRule"/>
</dbReference>
<dbReference type="PANTHER" id="PTHR14222:SF1">
    <property type="entry name" value="CONDENSIN-2 COMPLEX SUBUNIT D3"/>
    <property type="match status" value="1"/>
</dbReference>
<keyword evidence="4 7" id="KW-0226">DNA condensation</keyword>
<dbReference type="GO" id="GO:0000796">
    <property type="term" value="C:condensin complex"/>
    <property type="evidence" value="ECO:0007669"/>
    <property type="project" value="UniProtKB-UniRule"/>
</dbReference>
<keyword evidence="10" id="KW-1185">Reference proteome</keyword>
<feature type="region of interest" description="Disordered" evidence="8">
    <location>
        <begin position="1465"/>
        <end position="1505"/>
    </location>
</feature>
<dbReference type="FunCoup" id="A0A6P7ZKA9">
    <property type="interactions" value="1342"/>
</dbReference>
<keyword evidence="5 7" id="KW-0539">Nucleus</keyword>
<dbReference type="InterPro" id="IPR012371">
    <property type="entry name" value="NCAPD3"/>
</dbReference>
<dbReference type="KEGG" id="muo:115482287"/>
<dbReference type="PIRSF" id="PIRSF036508">
    <property type="entry name" value="Condns_HCP-6"/>
    <property type="match status" value="1"/>
</dbReference>
<proteinExistence type="predicted"/>
<feature type="domain" description="Condensin complex subunit 1 C-terminal" evidence="9">
    <location>
        <begin position="959"/>
        <end position="1126"/>
    </location>
</feature>
<dbReference type="InParanoid" id="A0A6P7ZKA9"/>
<protein>
    <recommendedName>
        <fullName evidence="7">Condensin-2 complex subunit D3</fullName>
    </recommendedName>
</protein>
<gene>
    <name evidence="11" type="primary">NCAPD3</name>
</gene>
<dbReference type="GeneID" id="115482287"/>
<keyword evidence="3 7" id="KW-0498">Mitosis</keyword>
<dbReference type="Gene3D" id="1.25.10.10">
    <property type="entry name" value="Leucine-rich Repeat Variant"/>
    <property type="match status" value="3"/>
</dbReference>
<dbReference type="CTD" id="23310"/>
<feature type="region of interest" description="Disordered" evidence="8">
    <location>
        <begin position="507"/>
        <end position="529"/>
    </location>
</feature>
<dbReference type="Pfam" id="PF12717">
    <property type="entry name" value="Cnd1"/>
    <property type="match status" value="1"/>
</dbReference>
<dbReference type="Pfam" id="PF12765">
    <property type="entry name" value="Cohesin_HEAT"/>
    <property type="match status" value="1"/>
</dbReference>
<evidence type="ECO:0000256" key="3">
    <source>
        <dbReference type="ARBA" id="ARBA00022776"/>
    </source>
</evidence>
<dbReference type="GO" id="GO:0000779">
    <property type="term" value="C:condensed chromosome, centromeric region"/>
    <property type="evidence" value="ECO:0007669"/>
    <property type="project" value="UniProtKB-UniRule"/>
</dbReference>
<dbReference type="Proteomes" id="UP000515156">
    <property type="component" value="Chromosome 12"/>
</dbReference>
<evidence type="ECO:0000256" key="8">
    <source>
        <dbReference type="SAM" id="MobiDB-lite"/>
    </source>
</evidence>
<feature type="region of interest" description="Disordered" evidence="8">
    <location>
        <begin position="1270"/>
        <end position="1332"/>
    </location>
</feature>
<dbReference type="InterPro" id="IPR032682">
    <property type="entry name" value="Cnd1_C"/>
</dbReference>
<dbReference type="GO" id="GO:0007076">
    <property type="term" value="P:mitotic chromosome condensation"/>
    <property type="evidence" value="ECO:0007669"/>
    <property type="project" value="UniProtKB-UniRule"/>
</dbReference>
<dbReference type="RefSeq" id="XP_030077818.1">
    <property type="nucleotide sequence ID" value="XM_030221958.1"/>
</dbReference>
<accession>A0A6P7ZKA9</accession>
<dbReference type="InterPro" id="IPR011989">
    <property type="entry name" value="ARM-like"/>
</dbReference>
<keyword evidence="2 7" id="KW-0132">Cell division</keyword>
<dbReference type="InterPro" id="IPR026003">
    <property type="entry name" value="Cohesin_HEAT"/>
</dbReference>
<dbReference type="FunFam" id="1.25.10.10:FF:000345">
    <property type="entry name" value="Condensin-2 complex subunit D3"/>
    <property type="match status" value="1"/>
</dbReference>
<dbReference type="SUPFAM" id="SSF48371">
    <property type="entry name" value="ARM repeat"/>
    <property type="match status" value="1"/>
</dbReference>
<reference evidence="11" key="1">
    <citation type="submission" date="2025-08" db="UniProtKB">
        <authorList>
            <consortium name="RefSeq"/>
        </authorList>
    </citation>
    <scope>IDENTIFICATION</scope>
</reference>
<sequence>MVGGKVTTQLIENLELWALQGYLSDAWVDTVWELDFTETEPLDSRAEEKITENGLENFIKLHESLNPFATEELESTVSIWTLFAESNITHKALVAVLHHFIQMVGNKKASVVQRLYALHSAALYFQLLGIPGSVANQVFHPVLFDKSLSVLRESWPVESDSNRKRKKDLLKSSQNDQHGGRKKARPTRRENLEMEDIFEEDENQGETYFSARDLLEIRDAILFLLKIFLQLLPKFALKEKPQSVQHCIQIFIELTSFEPVEREFDLSESLNVNQMKYVPELAYLGLRLLCSPLHGEGDQTIRRLFQRILSVILMIRGGEGSSQTLLTISPQVISARNQAIRFISYLVDDLKEAIFPLLRILLQHICAKSSDKSEYRTHAAHALVKLLCKLPCVEYAGFLAWLYKYSKNTKISYRVFALEVVMALLDLSERQLDGSVPPEHQKFLQHKFLIQSMVLGRCSDKAPTVRSKALSCFAQCLEMKMSSVEGRTMVLQGNSIFTVLGGTGTSPENSLASNEATSSTLPQKSQGTFKTLEVTDPSDSSMSDGKEIVTMLHLRAGDEKTNVRKAALQVLMNILKYNLISCTSEDLSVLQDRCRDPAISVRKQALQSLTDLLKAQSHNIMIQKTWLTGVVPVVIDSENSVQEKALECLDQLILQHVKHYKKFSQDDSSQKLAWDLLTLLTTEKYELSRYLTKAFHIWSKQDRFSSTFISNLISHTETEHTVPAWMLLAKVAGSSPKLDFTKILDTWDSIRRQKNGSTNTTGHILCVIGHVAVHLPQNHRGRLIDDVKNWLMEFSSPPEVISPAVESLQKLCHAHADTLENVQVLLNQVCGDLVSACEKYISPIILTENGGGQLDEELLVRHLFMLGEAAQLCPARVEKQVFLLVQSILASSQLTNPPSDDDVLASQPLSQFRGSTMSPLIRAHAVITLGKLCLQHEELAKKCIAAFARELEVCEDVAIRNNVVIVMCDLCIRYTTMVDRYIPNISVCLRDKDPFIRKQTLIMLTNLLQEDFVKWKGSLFFRFISVVVDPDSDISRFGEFCLVHLLLKRNPVMFSQHFIECIFHFNSYEKHEKYNKFPQSEREENLFSLKGKTNKEKRMKIYKFLLEHFTDEQRFSITTKISQNVLACFVDGILPLDMEANDLLSDTFEVLSCKEIKLSAMRSKLSEDIQPDDDDEMAMANAVMQVAQKKLISQVQKKNFIENIIPIITSLKSFLEQKRIPALRDLMNCLREVMQDYRNEIKDFFAVDKQLAAELEYDMKKYEEQLVREQELEKQADTEPSTEVHATLGTPQVSPHSLNAVSSATGVNQPPQPCPTRRLSPAAEPSTPRQRTLPHMALATLQIGILKTPVFRPRQMSLSTIAILNSAKKAVECTKKHRSKSFGAQPALPFSEAGASSKQGSTHSLDLQQSNGSRISEGGRAISTPDQTISNVTFGAGVSYISMTRTPSSAKDQSQAQQQEVLCMTSPDKLASKPQKWKVESPVGRKIHPAPTRRSSRKTPLTPAN</sequence>
<dbReference type="InterPro" id="IPR026971">
    <property type="entry name" value="CND1/NCAPD3"/>
</dbReference>
<feature type="region of interest" description="Disordered" evidence="8">
    <location>
        <begin position="162"/>
        <end position="195"/>
    </location>
</feature>
<organism evidence="10 11">
    <name type="scientific">Microcaecilia unicolor</name>
    <dbReference type="NCBI Taxonomy" id="1415580"/>
    <lineage>
        <taxon>Eukaryota</taxon>
        <taxon>Metazoa</taxon>
        <taxon>Chordata</taxon>
        <taxon>Craniata</taxon>
        <taxon>Vertebrata</taxon>
        <taxon>Euteleostomi</taxon>
        <taxon>Amphibia</taxon>
        <taxon>Gymnophiona</taxon>
        <taxon>Siphonopidae</taxon>
        <taxon>Microcaecilia</taxon>
    </lineage>
</organism>
<evidence type="ECO:0000256" key="2">
    <source>
        <dbReference type="ARBA" id="ARBA00022618"/>
    </source>
</evidence>
<dbReference type="FunFam" id="1.25.10.10:FF:000613">
    <property type="entry name" value="Condensin-2 complex subunit D3"/>
    <property type="match status" value="1"/>
</dbReference>
<evidence type="ECO:0000256" key="4">
    <source>
        <dbReference type="ARBA" id="ARBA00023067"/>
    </source>
</evidence>
<feature type="compositionally biased region" description="Polar residues" evidence="8">
    <location>
        <begin position="1289"/>
        <end position="1309"/>
    </location>
</feature>
<evidence type="ECO:0000256" key="6">
    <source>
        <dbReference type="ARBA" id="ARBA00023306"/>
    </source>
</evidence>
<comment type="subunit">
    <text evidence="7">Component of the condensin-2 complex.</text>
</comment>